<keyword evidence="2 7" id="KW-0812">Transmembrane</keyword>
<name>A0A1H9MB64_9BACT</name>
<gene>
    <name evidence="7" type="primary">mltG</name>
    <name evidence="8" type="ORF">SAMN05444359_12812</name>
</gene>
<dbReference type="Proteomes" id="UP000199021">
    <property type="component" value="Unassembled WGS sequence"/>
</dbReference>
<keyword evidence="3 7" id="KW-1133">Transmembrane helix</keyword>
<reference evidence="9" key="1">
    <citation type="submission" date="2016-10" db="EMBL/GenBank/DDBJ databases">
        <authorList>
            <person name="Varghese N."/>
            <person name="Submissions S."/>
        </authorList>
    </citation>
    <scope>NUCLEOTIDE SEQUENCE [LARGE SCALE GENOMIC DNA]</scope>
    <source>
        <strain evidence="9">DSM 24740</strain>
    </source>
</reference>
<accession>A0A1H9MB64</accession>
<keyword evidence="5 7" id="KW-0456">Lyase</keyword>
<dbReference type="NCBIfam" id="TIGR00247">
    <property type="entry name" value="endolytic transglycosylase MltG"/>
    <property type="match status" value="1"/>
</dbReference>
<evidence type="ECO:0000256" key="1">
    <source>
        <dbReference type="ARBA" id="ARBA00022475"/>
    </source>
</evidence>
<protein>
    <recommendedName>
        <fullName evidence="7">Endolytic murein transglycosylase</fullName>
        <ecNumber evidence="7">4.2.2.29</ecNumber>
    </recommendedName>
    <alternativeName>
        <fullName evidence="7">Peptidoglycan lytic transglycosylase</fullName>
    </alternativeName>
    <alternativeName>
        <fullName evidence="7">Peptidoglycan polymerization terminase</fullName>
    </alternativeName>
</protein>
<dbReference type="GO" id="GO:0008932">
    <property type="term" value="F:lytic endotransglycosylase activity"/>
    <property type="evidence" value="ECO:0007669"/>
    <property type="project" value="UniProtKB-UniRule"/>
</dbReference>
<evidence type="ECO:0000256" key="3">
    <source>
        <dbReference type="ARBA" id="ARBA00022989"/>
    </source>
</evidence>
<organism evidence="8 9">
    <name type="scientific">Neolewinella agarilytica</name>
    <dbReference type="NCBI Taxonomy" id="478744"/>
    <lineage>
        <taxon>Bacteria</taxon>
        <taxon>Pseudomonadati</taxon>
        <taxon>Bacteroidota</taxon>
        <taxon>Saprospiria</taxon>
        <taxon>Saprospirales</taxon>
        <taxon>Lewinellaceae</taxon>
        <taxon>Neolewinella</taxon>
    </lineage>
</organism>
<evidence type="ECO:0000256" key="7">
    <source>
        <dbReference type="HAMAP-Rule" id="MF_02065"/>
    </source>
</evidence>
<dbReference type="Pfam" id="PF02618">
    <property type="entry name" value="YceG"/>
    <property type="match status" value="1"/>
</dbReference>
<comment type="function">
    <text evidence="7">Functions as a peptidoglycan terminase that cleaves nascent peptidoglycan strands endolytically to terminate their elongation.</text>
</comment>
<comment type="catalytic activity">
    <reaction evidence="7">
        <text>a peptidoglycan chain = a peptidoglycan chain with N-acetyl-1,6-anhydromuramyl-[peptide] at the reducing end + a peptidoglycan chain with N-acetylglucosamine at the non-reducing end.</text>
        <dbReference type="EC" id="4.2.2.29"/>
    </reaction>
</comment>
<dbReference type="InterPro" id="IPR003770">
    <property type="entry name" value="MLTG-like"/>
</dbReference>
<dbReference type="EC" id="4.2.2.29" evidence="7"/>
<dbReference type="PANTHER" id="PTHR30518">
    <property type="entry name" value="ENDOLYTIC MUREIN TRANSGLYCOSYLASE"/>
    <property type="match status" value="1"/>
</dbReference>
<dbReference type="Gene3D" id="3.30.1490.480">
    <property type="entry name" value="Endolytic murein transglycosylase"/>
    <property type="match status" value="1"/>
</dbReference>
<dbReference type="GO" id="GO:0005886">
    <property type="term" value="C:plasma membrane"/>
    <property type="evidence" value="ECO:0007669"/>
    <property type="project" value="UniProtKB-UniRule"/>
</dbReference>
<dbReference type="RefSeq" id="WP_245748631.1">
    <property type="nucleotide sequence ID" value="NZ_FOFB01000028.1"/>
</dbReference>
<evidence type="ECO:0000313" key="8">
    <source>
        <dbReference type="EMBL" id="SER20685.1"/>
    </source>
</evidence>
<dbReference type="EMBL" id="FOFB01000028">
    <property type="protein sequence ID" value="SER20685.1"/>
    <property type="molecule type" value="Genomic_DNA"/>
</dbReference>
<evidence type="ECO:0000256" key="4">
    <source>
        <dbReference type="ARBA" id="ARBA00023136"/>
    </source>
</evidence>
<dbReference type="HAMAP" id="MF_02065">
    <property type="entry name" value="MltG"/>
    <property type="match status" value="1"/>
</dbReference>
<dbReference type="CDD" id="cd08010">
    <property type="entry name" value="MltG_like"/>
    <property type="match status" value="1"/>
</dbReference>
<dbReference type="AlphaFoldDB" id="A0A1H9MB64"/>
<evidence type="ECO:0000313" key="9">
    <source>
        <dbReference type="Proteomes" id="UP000199021"/>
    </source>
</evidence>
<evidence type="ECO:0000256" key="2">
    <source>
        <dbReference type="ARBA" id="ARBA00022692"/>
    </source>
</evidence>
<keyword evidence="4 7" id="KW-0472">Membrane</keyword>
<keyword evidence="1 7" id="KW-1003">Cell membrane</keyword>
<comment type="similarity">
    <text evidence="7">Belongs to the transglycosylase MltG family.</text>
</comment>
<keyword evidence="6 7" id="KW-0961">Cell wall biogenesis/degradation</keyword>
<dbReference type="GO" id="GO:0071555">
    <property type="term" value="P:cell wall organization"/>
    <property type="evidence" value="ECO:0007669"/>
    <property type="project" value="UniProtKB-KW"/>
</dbReference>
<dbReference type="GO" id="GO:0009252">
    <property type="term" value="P:peptidoglycan biosynthetic process"/>
    <property type="evidence" value="ECO:0007669"/>
    <property type="project" value="UniProtKB-UniRule"/>
</dbReference>
<sequence>MVKKTLFALILIGILLVGYAYYSITVVPVVPDSLEQPVVITIPSGADYEQVMDSLAAAGVTPNRAIFDPLAERMAWKRETMRSGRFVLPVGTSMVGLIRKLRNGSQQAVKVILNLEREPMNVAAKAARFLETDSLSLVRLFQNEAFIDSIGYSKETLQTLFIPNTYELYWNASPREFVARMIKEHDRFWKADGRLEKAKAKGLTPAEIYTLASIVYSESLAKSEQPRIAGLYLNRIRQGMKLQSDPTAVFATRAFGIKRVLNEHIQFEHPYNTYTNYGLPPGPITMPSVSAIDAVLNPESHDYVYMCAKGDNSSLHNFAKTLAGHSRNIAVYVANLRARGLR</sequence>
<keyword evidence="9" id="KW-1185">Reference proteome</keyword>
<evidence type="ECO:0000256" key="6">
    <source>
        <dbReference type="ARBA" id="ARBA00023316"/>
    </source>
</evidence>
<dbReference type="STRING" id="478744.SAMN05444359_12812"/>
<dbReference type="InParanoid" id="A0A1H9MB64"/>
<proteinExistence type="inferred from homology"/>
<dbReference type="PANTHER" id="PTHR30518:SF2">
    <property type="entry name" value="ENDOLYTIC MUREIN TRANSGLYCOSYLASE"/>
    <property type="match status" value="1"/>
</dbReference>
<evidence type="ECO:0000256" key="5">
    <source>
        <dbReference type="ARBA" id="ARBA00023239"/>
    </source>
</evidence>
<feature type="site" description="Important for catalytic activity" evidence="7">
    <location>
        <position position="218"/>
    </location>
</feature>
<dbReference type="Gene3D" id="3.30.160.60">
    <property type="entry name" value="Classic Zinc Finger"/>
    <property type="match status" value="1"/>
</dbReference>